<name>A0A7R8Z919_TIMDO</name>
<accession>A0A7R8Z919</accession>
<proteinExistence type="predicted"/>
<protein>
    <submittedName>
        <fullName evidence="1">Uncharacterized protein</fullName>
    </submittedName>
</protein>
<sequence>MTTNVWVEQTCPVASAIYVFREPSVLVGAEVYVLWSVVKPHHAPFTLPPTIGLKRPSAKEMLDMQALNYINDYVEPVSP</sequence>
<evidence type="ECO:0000313" key="1">
    <source>
        <dbReference type="EMBL" id="CAD7198072.1"/>
    </source>
</evidence>
<dbReference type="EMBL" id="OA565984">
    <property type="protein sequence ID" value="CAD7198072.1"/>
    <property type="molecule type" value="Genomic_DNA"/>
</dbReference>
<gene>
    <name evidence="1" type="ORF">TDIB3V08_LOCUS4361</name>
</gene>
<reference evidence="1" key="1">
    <citation type="submission" date="2020-11" db="EMBL/GenBank/DDBJ databases">
        <authorList>
            <person name="Tran Van P."/>
        </authorList>
    </citation>
    <scope>NUCLEOTIDE SEQUENCE</scope>
</reference>
<organism evidence="1">
    <name type="scientific">Timema douglasi</name>
    <name type="common">Walking stick</name>
    <dbReference type="NCBI Taxonomy" id="61478"/>
    <lineage>
        <taxon>Eukaryota</taxon>
        <taxon>Metazoa</taxon>
        <taxon>Ecdysozoa</taxon>
        <taxon>Arthropoda</taxon>
        <taxon>Hexapoda</taxon>
        <taxon>Insecta</taxon>
        <taxon>Pterygota</taxon>
        <taxon>Neoptera</taxon>
        <taxon>Polyneoptera</taxon>
        <taxon>Phasmatodea</taxon>
        <taxon>Timematodea</taxon>
        <taxon>Timematoidea</taxon>
        <taxon>Timematidae</taxon>
        <taxon>Timema</taxon>
    </lineage>
</organism>
<dbReference type="AlphaFoldDB" id="A0A7R8Z919"/>